<dbReference type="AlphaFoldDB" id="A0A1W9I4G4"/>
<accession>A0A1W9I4G4</accession>
<gene>
    <name evidence="2" type="ORF">A4S15_04470</name>
</gene>
<dbReference type="RefSeq" id="WP_376802587.1">
    <property type="nucleotide sequence ID" value="NZ_DBNB01000030.1"/>
</dbReference>
<organism evidence="2 3">
    <name type="scientific">Candidatus Raskinella chloraquaticus</name>
    <dbReference type="NCBI Taxonomy" id="1951219"/>
    <lineage>
        <taxon>Bacteria</taxon>
        <taxon>Pseudomonadati</taxon>
        <taxon>Pseudomonadota</taxon>
        <taxon>Alphaproteobacteria</taxon>
        <taxon>Hyphomicrobiales</taxon>
        <taxon>Phreatobacteraceae</taxon>
        <taxon>Candidatus Raskinella</taxon>
    </lineage>
</organism>
<evidence type="ECO:0000313" key="2">
    <source>
        <dbReference type="EMBL" id="OQW54470.1"/>
    </source>
</evidence>
<evidence type="ECO:0008006" key="4">
    <source>
        <dbReference type="Google" id="ProtNLM"/>
    </source>
</evidence>
<evidence type="ECO:0000313" key="3">
    <source>
        <dbReference type="Proteomes" id="UP000192872"/>
    </source>
</evidence>
<reference evidence="2 3" key="1">
    <citation type="journal article" date="2017" name="Water Res.">
        <title>Comammox in drinking water systems.</title>
        <authorList>
            <person name="Wang Y."/>
            <person name="Ma L."/>
            <person name="Mao Y."/>
            <person name="Jiang X."/>
            <person name="Xia Y."/>
            <person name="Yu K."/>
            <person name="Li B."/>
            <person name="Zhang T."/>
        </authorList>
    </citation>
    <scope>NUCLEOTIDE SEQUENCE [LARGE SCALE GENOMIC DNA]</scope>
    <source>
        <strain evidence="2">SG_bin8</strain>
    </source>
</reference>
<dbReference type="InterPro" id="IPR009579">
    <property type="entry name" value="DUF1192"/>
</dbReference>
<name>A0A1W9I4G4_9HYPH</name>
<proteinExistence type="predicted"/>
<dbReference type="STRING" id="1827387.A4S15_04470"/>
<protein>
    <recommendedName>
        <fullName evidence="4">DUF1192 domain-containing protein</fullName>
    </recommendedName>
</protein>
<feature type="coiled-coil region" evidence="1">
    <location>
        <begin position="25"/>
        <end position="52"/>
    </location>
</feature>
<dbReference type="EMBL" id="LWDL01000003">
    <property type="protein sequence ID" value="OQW54470.1"/>
    <property type="molecule type" value="Genomic_DNA"/>
</dbReference>
<comment type="caution">
    <text evidence="2">The sequence shown here is derived from an EMBL/GenBank/DDBJ whole genome shotgun (WGS) entry which is preliminary data.</text>
</comment>
<dbReference type="Proteomes" id="UP000192872">
    <property type="component" value="Unassembled WGS sequence"/>
</dbReference>
<evidence type="ECO:0000256" key="1">
    <source>
        <dbReference type="SAM" id="Coils"/>
    </source>
</evidence>
<dbReference type="Pfam" id="PF06698">
    <property type="entry name" value="DUF1192"/>
    <property type="match status" value="1"/>
</dbReference>
<keyword evidence="1" id="KW-0175">Coiled coil</keyword>
<sequence>MMTDDDRPLRKIAHEIGQDLSILSIEELAARVDLLHAEIARLEAARASKQAQRQAADAFFKRP</sequence>